<dbReference type="EMBL" id="JAPTMU010000051">
    <property type="protein sequence ID" value="KAJ4922924.1"/>
    <property type="molecule type" value="Genomic_DNA"/>
</dbReference>
<keyword evidence="2" id="KW-1185">Reference proteome</keyword>
<dbReference type="Proteomes" id="UP001219934">
    <property type="component" value="Unassembled WGS sequence"/>
</dbReference>
<reference evidence="1" key="1">
    <citation type="submission" date="2022-11" db="EMBL/GenBank/DDBJ databases">
        <title>Chromosome-level genome of Pogonophryne albipinna.</title>
        <authorList>
            <person name="Jo E."/>
        </authorList>
    </citation>
    <scope>NUCLEOTIDE SEQUENCE</scope>
    <source>
        <strain evidence="1">SGF0006</strain>
        <tissue evidence="1">Muscle</tissue>
    </source>
</reference>
<organism evidence="1 2">
    <name type="scientific">Pogonophryne albipinna</name>
    <dbReference type="NCBI Taxonomy" id="1090488"/>
    <lineage>
        <taxon>Eukaryota</taxon>
        <taxon>Metazoa</taxon>
        <taxon>Chordata</taxon>
        <taxon>Craniata</taxon>
        <taxon>Vertebrata</taxon>
        <taxon>Euteleostomi</taxon>
        <taxon>Actinopterygii</taxon>
        <taxon>Neopterygii</taxon>
        <taxon>Teleostei</taxon>
        <taxon>Neoteleostei</taxon>
        <taxon>Acanthomorphata</taxon>
        <taxon>Eupercaria</taxon>
        <taxon>Perciformes</taxon>
        <taxon>Notothenioidei</taxon>
        <taxon>Pogonophryne</taxon>
    </lineage>
</organism>
<sequence length="161" mass="17430">QDGTTLTLTSTQKTVQGVKLSKDVDGVTAEMPIGNNVTTIVFDGTTAQILLTGTSPSRGLCLEADSTLKVSEFSPSSCETLVSEPADSHINCTIMTDRCNILKKGPFTSCHNQKISYKNVIKIDDNVPSSRISRSDLINMNFSCYFNQPTRKSLSFNLKGG</sequence>
<protein>
    <submittedName>
        <fullName evidence="1">Uncharacterized protein</fullName>
    </submittedName>
</protein>
<accession>A0AAD6AD03</accession>
<name>A0AAD6AD03_9TELE</name>
<dbReference type="AlphaFoldDB" id="A0AAD6AD03"/>
<evidence type="ECO:0000313" key="2">
    <source>
        <dbReference type="Proteomes" id="UP001219934"/>
    </source>
</evidence>
<feature type="non-terminal residue" evidence="1">
    <location>
        <position position="161"/>
    </location>
</feature>
<comment type="caution">
    <text evidence="1">The sequence shown here is derived from an EMBL/GenBank/DDBJ whole genome shotgun (WGS) entry which is preliminary data.</text>
</comment>
<gene>
    <name evidence="1" type="ORF">JOQ06_022597</name>
</gene>
<proteinExistence type="predicted"/>
<evidence type="ECO:0000313" key="1">
    <source>
        <dbReference type="EMBL" id="KAJ4922924.1"/>
    </source>
</evidence>